<accession>A0AAP2Z0K2</accession>
<evidence type="ECO:0000313" key="5">
    <source>
        <dbReference type="Proteomes" id="UP001321018"/>
    </source>
</evidence>
<evidence type="ECO:0000313" key="4">
    <source>
        <dbReference type="Proteomes" id="UP001320972"/>
    </source>
</evidence>
<reference evidence="2 4" key="1">
    <citation type="submission" date="2022-09" db="EMBL/GenBank/DDBJ databases">
        <title>Enrichment on poylsaccharides allowed isolation of novel metabolic and taxonomic groups of Haloarchaea.</title>
        <authorList>
            <person name="Sorokin D.Y."/>
            <person name="Elcheninov A.G."/>
            <person name="Khizhniak T.V."/>
            <person name="Kolganova T.V."/>
            <person name="Kublanov I.V."/>
        </authorList>
    </citation>
    <scope>NUCLEOTIDE SEQUENCE</scope>
    <source>
        <strain evidence="3 4">AArc-m2/3/4</strain>
        <strain evidence="2">AArc-xg1-1</strain>
    </source>
</reference>
<dbReference type="Proteomes" id="UP001321018">
    <property type="component" value="Unassembled WGS sequence"/>
</dbReference>
<dbReference type="EMBL" id="JAOPKA010000007">
    <property type="protein sequence ID" value="MCU4742323.1"/>
    <property type="molecule type" value="Genomic_DNA"/>
</dbReference>
<dbReference type="RefSeq" id="WP_338004147.1">
    <property type="nucleotide sequence ID" value="NZ_JAOPKA010000007.1"/>
</dbReference>
<evidence type="ECO:0000256" key="1">
    <source>
        <dbReference type="SAM" id="MobiDB-lite"/>
    </source>
</evidence>
<dbReference type="Proteomes" id="UP001320972">
    <property type="component" value="Unassembled WGS sequence"/>
</dbReference>
<dbReference type="Pfam" id="PF24430">
    <property type="entry name" value="DUF7553"/>
    <property type="match status" value="1"/>
</dbReference>
<name>A0AAP2Z0K2_9EURY</name>
<gene>
    <name evidence="3" type="ORF">OB955_04165</name>
    <name evidence="2" type="ORF">OB960_13045</name>
</gene>
<sequence>MTPDQTQLARARDELEEAAKTAGDDDDVRDPVHETAAAFAELANGDQQPDHAVMDEHLNALRQAKQHADGETGEHIEEALEYAEEYREELPQG</sequence>
<feature type="compositionally biased region" description="Basic and acidic residues" evidence="1">
    <location>
        <begin position="10"/>
        <end position="30"/>
    </location>
</feature>
<dbReference type="AlphaFoldDB" id="A0AAP2Z0K2"/>
<keyword evidence="4" id="KW-1185">Reference proteome</keyword>
<evidence type="ECO:0000313" key="3">
    <source>
        <dbReference type="EMBL" id="MCU4971932.1"/>
    </source>
</evidence>
<evidence type="ECO:0000313" key="2">
    <source>
        <dbReference type="EMBL" id="MCU4742323.1"/>
    </source>
</evidence>
<feature type="compositionally biased region" description="Basic and acidic residues" evidence="1">
    <location>
        <begin position="66"/>
        <end position="93"/>
    </location>
</feature>
<feature type="region of interest" description="Disordered" evidence="1">
    <location>
        <begin position="64"/>
        <end position="93"/>
    </location>
</feature>
<feature type="region of interest" description="Disordered" evidence="1">
    <location>
        <begin position="1"/>
        <end position="30"/>
    </location>
</feature>
<dbReference type="InterPro" id="IPR055975">
    <property type="entry name" value="DUF7553"/>
</dbReference>
<dbReference type="EMBL" id="JAOPKB010000002">
    <property type="protein sequence ID" value="MCU4971932.1"/>
    <property type="molecule type" value="Genomic_DNA"/>
</dbReference>
<proteinExistence type="predicted"/>
<comment type="caution">
    <text evidence="2">The sequence shown here is derived from an EMBL/GenBank/DDBJ whole genome shotgun (WGS) entry which is preliminary data.</text>
</comment>
<organism evidence="2 5">
    <name type="scientific">Natronoglomus mannanivorans</name>
    <dbReference type="NCBI Taxonomy" id="2979990"/>
    <lineage>
        <taxon>Archaea</taxon>
        <taxon>Methanobacteriati</taxon>
        <taxon>Methanobacteriota</taxon>
        <taxon>Stenosarchaea group</taxon>
        <taxon>Halobacteria</taxon>
        <taxon>Halobacteriales</taxon>
        <taxon>Natrialbaceae</taxon>
        <taxon>Natronoglomus</taxon>
    </lineage>
</organism>
<protein>
    <submittedName>
        <fullName evidence="2">Uncharacterized protein</fullName>
    </submittedName>
</protein>